<keyword evidence="2" id="KW-1133">Transmembrane helix</keyword>
<accession>A0A8C9HE52</accession>
<dbReference type="RefSeq" id="XP_023057294.1">
    <property type="nucleotide sequence ID" value="XM_023201526.1"/>
</dbReference>
<keyword evidence="2" id="KW-0472">Membrane</keyword>
<dbReference type="InterPro" id="IPR031506">
    <property type="entry name" value="HRCT1"/>
</dbReference>
<evidence type="ECO:0000313" key="3">
    <source>
        <dbReference type="Ensembl" id="ENSPTEP00000020011.1"/>
    </source>
</evidence>
<dbReference type="GeneID" id="111535094"/>
<dbReference type="CTD" id="646962"/>
<dbReference type="AlphaFoldDB" id="A0A8C9HE52"/>
<dbReference type="Proteomes" id="UP000694416">
    <property type="component" value="Unplaced"/>
</dbReference>
<proteinExistence type="predicted"/>
<feature type="compositionally biased region" description="Basic residues" evidence="1">
    <location>
        <begin position="87"/>
        <end position="119"/>
    </location>
</feature>
<name>A0A8C9HE52_9PRIM</name>
<keyword evidence="2" id="KW-0812">Transmembrane</keyword>
<gene>
    <name evidence="3" type="primary">HRCT1</name>
</gene>
<organism evidence="3 4">
    <name type="scientific">Piliocolobus tephrosceles</name>
    <name type="common">Ugandan red Colobus</name>
    <dbReference type="NCBI Taxonomy" id="591936"/>
    <lineage>
        <taxon>Eukaryota</taxon>
        <taxon>Metazoa</taxon>
        <taxon>Chordata</taxon>
        <taxon>Craniata</taxon>
        <taxon>Vertebrata</taxon>
        <taxon>Euteleostomi</taxon>
        <taxon>Mammalia</taxon>
        <taxon>Eutheria</taxon>
        <taxon>Euarchontoglires</taxon>
        <taxon>Primates</taxon>
        <taxon>Haplorrhini</taxon>
        <taxon>Catarrhini</taxon>
        <taxon>Cercopithecidae</taxon>
        <taxon>Colobinae</taxon>
        <taxon>Piliocolobus</taxon>
    </lineage>
</organism>
<evidence type="ECO:0000313" key="4">
    <source>
        <dbReference type="Proteomes" id="UP000694416"/>
    </source>
</evidence>
<sequence length="119" mass="13795">MLDLLGSTALVGWITGAAVAVLLLLLLLAICLFHGRQDCDVERNRIAAGGNRVRRAQPWPFRRRGHLGIFHHHHHPGHVSHVPNVGLHHHHPRHTPHHLHHHHHHHHHHPHRHHPRHAR</sequence>
<dbReference type="Ensembl" id="ENSPTET00000029130.1">
    <property type="protein sequence ID" value="ENSPTEP00000020011.1"/>
    <property type="gene ID" value="ENSPTEG00000021299.1"/>
</dbReference>
<evidence type="ECO:0000256" key="1">
    <source>
        <dbReference type="SAM" id="MobiDB-lite"/>
    </source>
</evidence>
<feature type="transmembrane region" description="Helical" evidence="2">
    <location>
        <begin position="12"/>
        <end position="35"/>
    </location>
</feature>
<dbReference type="PANTHER" id="PTHR23009:SF2">
    <property type="entry name" value="HISTIDINE-RICH CARBOXYL TERMINUS PROTEIN 1"/>
    <property type="match status" value="1"/>
</dbReference>
<reference evidence="3" key="1">
    <citation type="submission" date="2025-08" db="UniProtKB">
        <authorList>
            <consortium name="Ensembl"/>
        </authorList>
    </citation>
    <scope>IDENTIFICATION</scope>
</reference>
<evidence type="ECO:0000256" key="2">
    <source>
        <dbReference type="SAM" id="Phobius"/>
    </source>
</evidence>
<protein>
    <submittedName>
        <fullName evidence="3">Histidine rich carboxyl terminus 1</fullName>
    </submittedName>
</protein>
<dbReference type="KEGG" id="pteh:111535094"/>
<feature type="region of interest" description="Disordered" evidence="1">
    <location>
        <begin position="83"/>
        <end position="119"/>
    </location>
</feature>
<dbReference type="Pfam" id="PF15758">
    <property type="entry name" value="HRCT1"/>
    <property type="match status" value="1"/>
</dbReference>
<dbReference type="PANTHER" id="PTHR23009">
    <property type="match status" value="1"/>
</dbReference>
<reference evidence="3" key="2">
    <citation type="submission" date="2025-09" db="UniProtKB">
        <authorList>
            <consortium name="Ensembl"/>
        </authorList>
    </citation>
    <scope>IDENTIFICATION</scope>
</reference>
<keyword evidence="4" id="KW-1185">Reference proteome</keyword>